<feature type="signal peptide" evidence="1">
    <location>
        <begin position="1"/>
        <end position="20"/>
    </location>
</feature>
<name>B2JNK7_PARP8</name>
<dbReference type="Proteomes" id="UP000001192">
    <property type="component" value="Chromosome 2"/>
</dbReference>
<proteinExistence type="predicted"/>
<dbReference type="OrthoDB" id="9099962at2"/>
<evidence type="ECO:0000256" key="1">
    <source>
        <dbReference type="SAM" id="SignalP"/>
    </source>
</evidence>
<keyword evidence="1" id="KW-0732">Signal</keyword>
<dbReference type="AlphaFoldDB" id="B2JNK7"/>
<dbReference type="EMBL" id="CP001044">
    <property type="protein sequence ID" value="ACC72958.1"/>
    <property type="molecule type" value="Genomic_DNA"/>
</dbReference>
<organism evidence="2 3">
    <name type="scientific">Paraburkholderia phymatum (strain DSM 17167 / CIP 108236 / LMG 21445 / STM815)</name>
    <name type="common">Burkholderia phymatum</name>
    <dbReference type="NCBI Taxonomy" id="391038"/>
    <lineage>
        <taxon>Bacteria</taxon>
        <taxon>Pseudomonadati</taxon>
        <taxon>Pseudomonadota</taxon>
        <taxon>Betaproteobacteria</taxon>
        <taxon>Burkholderiales</taxon>
        <taxon>Burkholderiaceae</taxon>
        <taxon>Paraburkholderia</taxon>
    </lineage>
</organism>
<reference evidence="3" key="1">
    <citation type="journal article" date="2014" name="Stand. Genomic Sci.">
        <title>Complete genome sequence of Burkholderia phymatum STM815(T), a broad host range and efficient nitrogen-fixing symbiont of Mimosa species.</title>
        <authorList>
            <person name="Moulin L."/>
            <person name="Klonowska A."/>
            <person name="Caroline B."/>
            <person name="Booth K."/>
            <person name="Vriezen J.A."/>
            <person name="Melkonian R."/>
            <person name="James E.K."/>
            <person name="Young J.P."/>
            <person name="Bena G."/>
            <person name="Hauser L."/>
            <person name="Land M."/>
            <person name="Kyrpides N."/>
            <person name="Bruce D."/>
            <person name="Chain P."/>
            <person name="Copeland A."/>
            <person name="Pitluck S."/>
            <person name="Woyke T."/>
            <person name="Lizotte-Waniewski M."/>
            <person name="Bristow J."/>
            <person name="Riley M."/>
        </authorList>
    </citation>
    <scope>NUCLEOTIDE SEQUENCE [LARGE SCALE GENOMIC DNA]</scope>
    <source>
        <strain evidence="3">DSM 17167 / CIP 108236 / LMG 21445 / STM815</strain>
    </source>
</reference>
<dbReference type="STRING" id="391038.Bphy_3827"/>
<sequence length="103" mass="11141" precursor="true">MTLKRNLGLAALALMHAACAATLHSGETVDLAGRLALRGNEPFIVPVVYDARGVFELEGVTREQAISLQNQQVEVHGRITRVEMHGAQLPAVHVETLRVLPVP</sequence>
<protein>
    <submittedName>
        <fullName evidence="2">Uncharacterized protein</fullName>
    </submittedName>
</protein>
<dbReference type="HOGENOM" id="CLU_2258453_0_0_4"/>
<evidence type="ECO:0000313" key="3">
    <source>
        <dbReference type="Proteomes" id="UP000001192"/>
    </source>
</evidence>
<dbReference type="RefSeq" id="WP_012403131.1">
    <property type="nucleotide sequence ID" value="NC_010623.1"/>
</dbReference>
<accession>B2JNK7</accession>
<gene>
    <name evidence="2" type="ordered locus">Bphy_3827</name>
</gene>
<keyword evidence="3" id="KW-1185">Reference proteome</keyword>
<feature type="chain" id="PRO_5002779494" evidence="1">
    <location>
        <begin position="21"/>
        <end position="103"/>
    </location>
</feature>
<dbReference type="KEGG" id="bph:Bphy_3827"/>
<evidence type="ECO:0000313" key="2">
    <source>
        <dbReference type="EMBL" id="ACC72958.1"/>
    </source>
</evidence>